<evidence type="ECO:0000256" key="3">
    <source>
        <dbReference type="ARBA" id="ARBA00023002"/>
    </source>
</evidence>
<dbReference type="SUPFAM" id="SSF51430">
    <property type="entry name" value="NAD(P)-linked oxidoreductase"/>
    <property type="match status" value="1"/>
</dbReference>
<evidence type="ECO:0000259" key="5">
    <source>
        <dbReference type="Pfam" id="PF00248"/>
    </source>
</evidence>
<organism evidence="6 7">
    <name type="scientific">Tetraparma gracilis</name>
    <dbReference type="NCBI Taxonomy" id="2962635"/>
    <lineage>
        <taxon>Eukaryota</taxon>
        <taxon>Sar</taxon>
        <taxon>Stramenopiles</taxon>
        <taxon>Ochrophyta</taxon>
        <taxon>Bolidophyceae</taxon>
        <taxon>Parmales</taxon>
        <taxon>Triparmaceae</taxon>
        <taxon>Tetraparma</taxon>
    </lineage>
</organism>
<sequence>MRTREARRAASPPEGAEQTSPALKKRKAEKKAVPLPVRRTPINTGASIPVVQFGTYRLKGGACRSACRAALQGSYAGVDTASVYANESEVGKSLSCRTRDELFVQTKLWRSHQGSQEAVSKALTNSLRGLAQDYVDLWLMHWPGPGRHLHLPPVRKAKPVWTSGEREEIGKNGETQCPAEWTPAMRLETWRHMATETKGDGARACAIGVCNFSARQLRELIAFCDAEKLPLPAVVQNECHPYLPATEVRSVCAARGIVFQCYGVLGSGVLDLMGDEAVREIAAELGVAPAQVLVRWATQLGENVVVAVKSGSAGRQRENADVFGFELSKGQMGRLGGLSRQREGMNCMLGWLREHDPDYY</sequence>
<feature type="region of interest" description="Disordered" evidence="4">
    <location>
        <begin position="1"/>
        <end position="34"/>
    </location>
</feature>
<protein>
    <recommendedName>
        <fullName evidence="5">NADP-dependent oxidoreductase domain-containing protein</fullName>
    </recommendedName>
</protein>
<dbReference type="Gene3D" id="3.20.20.100">
    <property type="entry name" value="NADP-dependent oxidoreductase domain"/>
    <property type="match status" value="1"/>
</dbReference>
<accession>A0ABQ6MU61</accession>
<keyword evidence="7" id="KW-1185">Reference proteome</keyword>
<dbReference type="Proteomes" id="UP001165060">
    <property type="component" value="Unassembled WGS sequence"/>
</dbReference>
<dbReference type="InterPro" id="IPR036812">
    <property type="entry name" value="NAD(P)_OxRdtase_dom_sf"/>
</dbReference>
<dbReference type="Pfam" id="PF00248">
    <property type="entry name" value="Aldo_ket_red"/>
    <property type="match status" value="1"/>
</dbReference>
<name>A0ABQ6MU61_9STRA</name>
<evidence type="ECO:0000313" key="6">
    <source>
        <dbReference type="EMBL" id="GMI32514.1"/>
    </source>
</evidence>
<dbReference type="InterPro" id="IPR023210">
    <property type="entry name" value="NADP_OxRdtase_dom"/>
</dbReference>
<evidence type="ECO:0000256" key="4">
    <source>
        <dbReference type="SAM" id="MobiDB-lite"/>
    </source>
</evidence>
<dbReference type="PIRSF" id="PIRSF000097">
    <property type="entry name" value="AKR"/>
    <property type="match status" value="1"/>
</dbReference>
<evidence type="ECO:0000256" key="1">
    <source>
        <dbReference type="ARBA" id="ARBA00007905"/>
    </source>
</evidence>
<gene>
    <name evidence="6" type="ORF">TeGR_g10376</name>
</gene>
<evidence type="ECO:0000256" key="2">
    <source>
        <dbReference type="ARBA" id="ARBA00022857"/>
    </source>
</evidence>
<keyword evidence="2" id="KW-0521">NADP</keyword>
<dbReference type="InterPro" id="IPR020471">
    <property type="entry name" value="AKR"/>
</dbReference>
<feature type="domain" description="NADP-dependent oxidoreductase" evidence="5">
    <location>
        <begin position="66"/>
        <end position="335"/>
    </location>
</feature>
<dbReference type="CDD" id="cd19071">
    <property type="entry name" value="AKR_AKR1-5-like"/>
    <property type="match status" value="1"/>
</dbReference>
<comment type="caution">
    <text evidence="6">The sequence shown here is derived from an EMBL/GenBank/DDBJ whole genome shotgun (WGS) entry which is preliminary data.</text>
</comment>
<comment type="similarity">
    <text evidence="1">Belongs to the aldo/keto reductase family.</text>
</comment>
<dbReference type="PRINTS" id="PR00069">
    <property type="entry name" value="ALDKETRDTASE"/>
</dbReference>
<evidence type="ECO:0000313" key="7">
    <source>
        <dbReference type="Proteomes" id="UP001165060"/>
    </source>
</evidence>
<proteinExistence type="inferred from homology"/>
<dbReference type="PANTHER" id="PTHR43827:SF3">
    <property type="entry name" value="NADP-DEPENDENT OXIDOREDUCTASE DOMAIN-CONTAINING PROTEIN"/>
    <property type="match status" value="1"/>
</dbReference>
<keyword evidence="3" id="KW-0560">Oxidoreductase</keyword>
<dbReference type="EMBL" id="BRYB01001739">
    <property type="protein sequence ID" value="GMI32514.1"/>
    <property type="molecule type" value="Genomic_DNA"/>
</dbReference>
<dbReference type="PANTHER" id="PTHR43827">
    <property type="entry name" value="2,5-DIKETO-D-GLUCONIC ACID REDUCTASE"/>
    <property type="match status" value="1"/>
</dbReference>
<reference evidence="6 7" key="1">
    <citation type="journal article" date="2023" name="Commun. Biol.">
        <title>Genome analysis of Parmales, the sister group of diatoms, reveals the evolutionary specialization of diatoms from phago-mixotrophs to photoautotrophs.</title>
        <authorList>
            <person name="Ban H."/>
            <person name="Sato S."/>
            <person name="Yoshikawa S."/>
            <person name="Yamada K."/>
            <person name="Nakamura Y."/>
            <person name="Ichinomiya M."/>
            <person name="Sato N."/>
            <person name="Blanc-Mathieu R."/>
            <person name="Endo H."/>
            <person name="Kuwata A."/>
            <person name="Ogata H."/>
        </authorList>
    </citation>
    <scope>NUCLEOTIDE SEQUENCE [LARGE SCALE GENOMIC DNA]</scope>
</reference>